<dbReference type="EMBL" id="JAGJCB010000009">
    <property type="protein sequence ID" value="MBP0904303.1"/>
    <property type="molecule type" value="Genomic_DNA"/>
</dbReference>
<dbReference type="RefSeq" id="WP_209655197.1">
    <property type="nucleotide sequence ID" value="NZ_JAGJCB010000009.1"/>
</dbReference>
<proteinExistence type="predicted"/>
<dbReference type="Pfam" id="PF12697">
    <property type="entry name" value="Abhydrolase_6"/>
    <property type="match status" value="1"/>
</dbReference>
<evidence type="ECO:0000313" key="2">
    <source>
        <dbReference type="EMBL" id="MBP0904303.1"/>
    </source>
</evidence>
<dbReference type="InterPro" id="IPR029058">
    <property type="entry name" value="AB_hydrolase_fold"/>
</dbReference>
<accession>A0ABS4BV86</accession>
<dbReference type="InterPro" id="IPR000073">
    <property type="entry name" value="AB_hydrolase_1"/>
</dbReference>
<keyword evidence="3" id="KW-1185">Reference proteome</keyword>
<keyword evidence="2" id="KW-0378">Hydrolase</keyword>
<organism evidence="2 3">
    <name type="scientific">Mariniflexile gromovii</name>
    <dbReference type="NCBI Taxonomy" id="362523"/>
    <lineage>
        <taxon>Bacteria</taxon>
        <taxon>Pseudomonadati</taxon>
        <taxon>Bacteroidota</taxon>
        <taxon>Flavobacteriia</taxon>
        <taxon>Flavobacteriales</taxon>
        <taxon>Flavobacteriaceae</taxon>
        <taxon>Mariniflexile</taxon>
    </lineage>
</organism>
<dbReference type="SUPFAM" id="SSF53474">
    <property type="entry name" value="alpha/beta-Hydrolases"/>
    <property type="match status" value="1"/>
</dbReference>
<dbReference type="Gene3D" id="3.40.50.1820">
    <property type="entry name" value="alpha/beta hydrolase"/>
    <property type="match status" value="1"/>
</dbReference>
<name>A0ABS4BV86_9FLAO</name>
<sequence length="262" mass="29932">MKNIKSKTIVFITGAFVTHHGWSNWQSFFEKHGFTCFAPPWKYKDANPEVLRKLDPYNNDIKDLRLAELHDYFEDYILALPEKPIIIGHSTGGLIVQVLLQKGLAEAGIAIHSVPPIGVLSFKWSFLKSLWGPLGLFSTVDKTFLMSVKQWQYSFTNGLLYDEQLKAYDQNVVPESKRLIRDCLSSAAKVDFKSPHAPLLFIAGSTDHIMPASLNYSNYKKYKHTGSVTDFKEFEGKNHYVLGLPSWKDEAEYTLDWIHKLS</sequence>
<dbReference type="Proteomes" id="UP000670776">
    <property type="component" value="Unassembled WGS sequence"/>
</dbReference>
<dbReference type="GO" id="GO:0016787">
    <property type="term" value="F:hydrolase activity"/>
    <property type="evidence" value="ECO:0007669"/>
    <property type="project" value="UniProtKB-KW"/>
</dbReference>
<protein>
    <submittedName>
        <fullName evidence="2">Alpha/beta hydrolase</fullName>
    </submittedName>
</protein>
<evidence type="ECO:0000313" key="3">
    <source>
        <dbReference type="Proteomes" id="UP000670776"/>
    </source>
</evidence>
<feature type="domain" description="AB hydrolase-1" evidence="1">
    <location>
        <begin position="9"/>
        <end position="241"/>
    </location>
</feature>
<comment type="caution">
    <text evidence="2">The sequence shown here is derived from an EMBL/GenBank/DDBJ whole genome shotgun (WGS) entry which is preliminary data.</text>
</comment>
<gene>
    <name evidence="2" type="ORF">J8H85_10730</name>
</gene>
<evidence type="ECO:0000259" key="1">
    <source>
        <dbReference type="Pfam" id="PF12697"/>
    </source>
</evidence>
<reference evidence="2 3" key="1">
    <citation type="submission" date="2021-04" db="EMBL/GenBank/DDBJ databases">
        <title>Mariniflexile gromovii gen. nov., sp. nov., a gliding bacterium isolated from the sea urchin Strongylocentrotus intermedius.</title>
        <authorList>
            <person name="Ko S."/>
            <person name="Le V."/>
            <person name="Ahn C.-Y."/>
            <person name="Oh H.-M."/>
        </authorList>
    </citation>
    <scope>NUCLEOTIDE SEQUENCE [LARGE SCALE GENOMIC DNA]</scope>
    <source>
        <strain evidence="2 3">KCTC 12570</strain>
    </source>
</reference>